<dbReference type="PANTHER" id="PTHR47799">
    <property type="entry name" value="OMEGA-AMIDASE YAFV"/>
    <property type="match status" value="1"/>
</dbReference>
<proteinExistence type="predicted"/>
<evidence type="ECO:0000259" key="1">
    <source>
        <dbReference type="PROSITE" id="PS50263"/>
    </source>
</evidence>
<evidence type="ECO:0000313" key="2">
    <source>
        <dbReference type="EMBL" id="PPV17534.1"/>
    </source>
</evidence>
<dbReference type="CDD" id="cd07583">
    <property type="entry name" value="nitrilase_5"/>
    <property type="match status" value="1"/>
</dbReference>
<dbReference type="PROSITE" id="PS50263">
    <property type="entry name" value="CN_HYDROLASE"/>
    <property type="match status" value="1"/>
</dbReference>
<dbReference type="InterPro" id="IPR052737">
    <property type="entry name" value="Omega-amidase_YafV"/>
</dbReference>
<dbReference type="InterPro" id="IPR036526">
    <property type="entry name" value="C-N_Hydrolase_sf"/>
</dbReference>
<keyword evidence="2" id="KW-0378">Hydrolase</keyword>
<dbReference type="GO" id="GO:0050152">
    <property type="term" value="F:omega-amidase activity"/>
    <property type="evidence" value="ECO:0007669"/>
    <property type="project" value="TreeGrafter"/>
</dbReference>
<dbReference type="PANTHER" id="PTHR47799:SF1">
    <property type="entry name" value="OMEGA-AMIDASE YAFV"/>
    <property type="match status" value="1"/>
</dbReference>
<comment type="caution">
    <text evidence="2">The sequence shown here is derived from an EMBL/GenBank/DDBJ whole genome shotgun (WGS) entry which is preliminary data.</text>
</comment>
<reference evidence="2 3" key="1">
    <citation type="submission" date="2016-01" db="EMBL/GenBank/DDBJ databases">
        <title>Characterization of the Clostridium difficile lineages that are prevalent in Hong Kong and China.</title>
        <authorList>
            <person name="Kwok J.S.-L."/>
            <person name="Lam W.-Y."/>
            <person name="Ip M."/>
            <person name="Chan T.-F."/>
            <person name="Hawkey P.M."/>
            <person name="Tsui S.K.-W."/>
        </authorList>
    </citation>
    <scope>NUCLEOTIDE SEQUENCE [LARGE SCALE GENOMIC DNA]</scope>
    <source>
        <strain evidence="2 3">300064</strain>
    </source>
</reference>
<sequence length="257" mass="29535">MIIGIAQMDIEWEDIYRNMNKIENFVKEACEKKIELLLFPEMSLTGFTMDIDKHTFSEKEISNWISKIAVKYSMNIGIGFGVIVDEKGLNKYMIVSNEGNVIADYSKIHPFSYGGEDKKYHKGNEIISCVLEDINITPFICYDLRFPEIFQIASKKSDLICVAANWPKERENHWITLLTARAIENQCYIAGINRVGTGDGIYYNGASMIIDPEGNVLNEITSDEGIVKVDICKEKVINIRKSFSLKKDRREKLYRIY</sequence>
<accession>A0A2S7FEH8</accession>
<name>A0A2S7FEH8_CLOBU</name>
<dbReference type="Proteomes" id="UP000238081">
    <property type="component" value="Unassembled WGS sequence"/>
</dbReference>
<protein>
    <submittedName>
        <fullName evidence="2">Amidohydrolase</fullName>
    </submittedName>
</protein>
<dbReference type="SUPFAM" id="SSF56317">
    <property type="entry name" value="Carbon-nitrogen hydrolase"/>
    <property type="match status" value="1"/>
</dbReference>
<dbReference type="GO" id="GO:0106008">
    <property type="term" value="F:2-oxoglutaramate amidase activity"/>
    <property type="evidence" value="ECO:0007669"/>
    <property type="project" value="TreeGrafter"/>
</dbReference>
<dbReference type="EMBL" id="LRDH01000013">
    <property type="protein sequence ID" value="PPV17534.1"/>
    <property type="molecule type" value="Genomic_DNA"/>
</dbReference>
<dbReference type="InterPro" id="IPR003010">
    <property type="entry name" value="C-N_Hydrolase"/>
</dbReference>
<dbReference type="AlphaFoldDB" id="A0A2S7FEH8"/>
<dbReference type="RefSeq" id="WP_043663737.1">
    <property type="nucleotide sequence ID" value="NZ_JSEG01000008.1"/>
</dbReference>
<feature type="domain" description="CN hydrolase" evidence="1">
    <location>
        <begin position="1"/>
        <end position="233"/>
    </location>
</feature>
<dbReference type="Pfam" id="PF00795">
    <property type="entry name" value="CN_hydrolase"/>
    <property type="match status" value="1"/>
</dbReference>
<evidence type="ECO:0000313" key="3">
    <source>
        <dbReference type="Proteomes" id="UP000238081"/>
    </source>
</evidence>
<dbReference type="Gene3D" id="3.60.110.10">
    <property type="entry name" value="Carbon-nitrogen hydrolase"/>
    <property type="match status" value="1"/>
</dbReference>
<gene>
    <name evidence="2" type="ORF">AWN73_07195</name>
</gene>
<organism evidence="2 3">
    <name type="scientific">Clostridium butyricum</name>
    <dbReference type="NCBI Taxonomy" id="1492"/>
    <lineage>
        <taxon>Bacteria</taxon>
        <taxon>Bacillati</taxon>
        <taxon>Bacillota</taxon>
        <taxon>Clostridia</taxon>
        <taxon>Eubacteriales</taxon>
        <taxon>Clostridiaceae</taxon>
        <taxon>Clostridium</taxon>
    </lineage>
</organism>